<dbReference type="EMBL" id="BGPR01023815">
    <property type="protein sequence ID" value="GBN91288.1"/>
    <property type="molecule type" value="Genomic_DNA"/>
</dbReference>
<evidence type="ECO:0000313" key="4">
    <source>
        <dbReference type="EMBL" id="GBN91290.1"/>
    </source>
</evidence>
<evidence type="ECO:0000313" key="6">
    <source>
        <dbReference type="Proteomes" id="UP000499080"/>
    </source>
</evidence>
<gene>
    <name evidence="4" type="ORF">AVEN_109637_1</name>
    <name evidence="5" type="ORF">AVEN_173794_1</name>
    <name evidence="2" type="ORF">AVEN_258983_1</name>
    <name evidence="3" type="ORF">AVEN_271306_1</name>
</gene>
<sequence length="58" mass="6508">MNLMNVLNKKNSILPGLLVQLFIVPVWIDLAEFLAYEIVVPQQIGVNGEEEWVLVGSL</sequence>
<evidence type="ECO:0000313" key="3">
    <source>
        <dbReference type="EMBL" id="GBN91288.1"/>
    </source>
</evidence>
<reference evidence="3 6" key="1">
    <citation type="journal article" date="2019" name="Sci. Rep.">
        <title>Orb-weaving spider Araneus ventricosus genome elucidates the spidroin gene catalogue.</title>
        <authorList>
            <person name="Kono N."/>
            <person name="Nakamura H."/>
            <person name="Ohtoshi R."/>
            <person name="Moran D.A.P."/>
            <person name="Shinohara A."/>
            <person name="Yoshida Y."/>
            <person name="Fujiwara M."/>
            <person name="Mori M."/>
            <person name="Tomita M."/>
            <person name="Arakawa K."/>
        </authorList>
    </citation>
    <scope>NUCLEOTIDE SEQUENCE [LARGE SCALE GENOMIC DNA]</scope>
</reference>
<accession>A0A4Y2SSE2</accession>
<evidence type="ECO:0000313" key="5">
    <source>
        <dbReference type="EMBL" id="GBN91292.1"/>
    </source>
</evidence>
<keyword evidence="1" id="KW-0472">Membrane</keyword>
<keyword evidence="1" id="KW-0812">Transmembrane</keyword>
<proteinExistence type="predicted"/>
<name>A0A4Y2SSE2_ARAVE</name>
<evidence type="ECO:0000256" key="1">
    <source>
        <dbReference type="SAM" id="Phobius"/>
    </source>
</evidence>
<dbReference type="EMBL" id="BGPR01023814">
    <property type="protein sequence ID" value="GBN91286.1"/>
    <property type="molecule type" value="Genomic_DNA"/>
</dbReference>
<dbReference type="EMBL" id="BGPR01023817">
    <property type="protein sequence ID" value="GBN91292.1"/>
    <property type="molecule type" value="Genomic_DNA"/>
</dbReference>
<keyword evidence="1" id="KW-1133">Transmembrane helix</keyword>
<feature type="non-terminal residue" evidence="3">
    <location>
        <position position="58"/>
    </location>
</feature>
<evidence type="ECO:0000313" key="2">
    <source>
        <dbReference type="EMBL" id="GBN91286.1"/>
    </source>
</evidence>
<comment type="caution">
    <text evidence="3">The sequence shown here is derived from an EMBL/GenBank/DDBJ whole genome shotgun (WGS) entry which is preliminary data.</text>
</comment>
<dbReference type="EMBL" id="BGPR01023816">
    <property type="protein sequence ID" value="GBN91290.1"/>
    <property type="molecule type" value="Genomic_DNA"/>
</dbReference>
<dbReference type="Proteomes" id="UP000499080">
    <property type="component" value="Unassembled WGS sequence"/>
</dbReference>
<feature type="transmembrane region" description="Helical" evidence="1">
    <location>
        <begin position="12"/>
        <end position="28"/>
    </location>
</feature>
<keyword evidence="6" id="KW-1185">Reference proteome</keyword>
<organism evidence="3 6">
    <name type="scientific">Araneus ventricosus</name>
    <name type="common">Orbweaver spider</name>
    <name type="synonym">Epeira ventricosa</name>
    <dbReference type="NCBI Taxonomy" id="182803"/>
    <lineage>
        <taxon>Eukaryota</taxon>
        <taxon>Metazoa</taxon>
        <taxon>Ecdysozoa</taxon>
        <taxon>Arthropoda</taxon>
        <taxon>Chelicerata</taxon>
        <taxon>Arachnida</taxon>
        <taxon>Araneae</taxon>
        <taxon>Araneomorphae</taxon>
        <taxon>Entelegynae</taxon>
        <taxon>Araneoidea</taxon>
        <taxon>Araneidae</taxon>
        <taxon>Araneus</taxon>
    </lineage>
</organism>
<dbReference type="AlphaFoldDB" id="A0A4Y2SSE2"/>
<protein>
    <submittedName>
        <fullName evidence="3">Uncharacterized protein</fullName>
    </submittedName>
</protein>